<feature type="compositionally biased region" description="Low complexity" evidence="8">
    <location>
        <begin position="332"/>
        <end position="341"/>
    </location>
</feature>
<keyword evidence="6" id="KW-0206">Cytoskeleton</keyword>
<feature type="compositionally biased region" description="Basic and acidic residues" evidence="8">
    <location>
        <begin position="1058"/>
        <end position="1073"/>
    </location>
</feature>
<feature type="region of interest" description="Disordered" evidence="8">
    <location>
        <begin position="89"/>
        <end position="207"/>
    </location>
</feature>
<evidence type="ECO:0000256" key="3">
    <source>
        <dbReference type="ARBA" id="ARBA00022490"/>
    </source>
</evidence>
<feature type="region of interest" description="Disordered" evidence="8">
    <location>
        <begin position="1161"/>
        <end position="1316"/>
    </location>
</feature>
<feature type="region of interest" description="Disordered" evidence="8">
    <location>
        <begin position="634"/>
        <end position="673"/>
    </location>
</feature>
<feature type="compositionally biased region" description="Basic residues" evidence="8">
    <location>
        <begin position="138"/>
        <end position="148"/>
    </location>
</feature>
<feature type="compositionally biased region" description="Polar residues" evidence="8">
    <location>
        <begin position="1694"/>
        <end position="1714"/>
    </location>
</feature>
<feature type="compositionally biased region" description="Polar residues" evidence="8">
    <location>
        <begin position="1632"/>
        <end position="1641"/>
    </location>
</feature>
<evidence type="ECO:0000256" key="2">
    <source>
        <dbReference type="ARBA" id="ARBA00006469"/>
    </source>
</evidence>
<dbReference type="PROSITE" id="PS51306">
    <property type="entry name" value="ASD1"/>
    <property type="match status" value="1"/>
</dbReference>
<dbReference type="Proteomes" id="UP001652641">
    <property type="component" value="Unplaced"/>
</dbReference>
<sequence>MGDKLIQPYPFGRGLVGAVFSENNCGGSDARPAVRCGAVRRARCAGSGGARPGLAASTPQRSRPHQAAHAAPGLAAACCAAGASCPAGLRAPRGGSRSAGRQRRASRGRGPSVAPAAGGGAGRGAEDSGGGTAPARSSRPRRSPRSAHRGVCPARPRPGSQTEIRRQGLRSAWQAPPNSHGDACGDLGPAGTDTSDSCPEDLASDPQHRKAAWLGGVKLRPKNRRSDPAGRLHSWHLTKFEENQPDVSMMQITPGTIGSPWPQRYHSSSSTSDLSNFDHAYLRQSPDHCSSQGSMESLEPSGGYPPCHLLSPAKSTSSIDQLNHLHNKRDSAYSSFSTSSSILEYPPPGISSRERSASMDTTSARGGLLEGMKQADIRYVKTVYDPRRGVSAEYEVNSSALLLQGREARASADGQGYDKWHNVPRGKGVPPPSWSQQCPSSLDTATPNLPSKVGVPLPPARSDSYAAFRQRERPSSWSSLDQKRFCRPQPNSAGSLKSPLIEEQLHPVLERSPENSPPVKPKYNYTQKAQPGQPLLPTGIYPVPSLEPHFAQVPQPFVSSNGTLYPALAKETGYTTPHGACDETATFDENGNQDGSTRPGFAFSVPLEHDSVSPVERKPESSAKCVPYKVHFPSVPENEEDTSLERQLTPLQGNSPHPNERKSTHSNKPYSHYHSLKCPQAWQVGEDKRSSGTSELWDGDLHEDHNANLQQRLERESLGQSLPNNCGRTKSAFSSLQNIPESLRRQSSLELGGGAQEGYLDGRSTSVINSKVEDSGRRAPPDYRRHLDRPVSYPRPEARTSALASFPSSDSRHKDPASSPHQQISSLGRRWLSSSSTSALPGFQHGKPHCSVLQKVSEIEQREQGSQRPRSLSSSYGHNYRPNRTLPASNTLGNDFEDTKANIHLSEATELLGNGEQHSKNEPKLEEASWQPHGPQLRRGADVGHGPRLPGSEPPRRDAPLLRSQSTFQLSSEADDEPAWPEARPRTPESPVLDAPFSRAYRNCIKDAQSRVLGATSFRRRDLELGTPATSRAWRPRPASAHVGPWSPEATAWASPHTPRERHSVTPADRDPARPAPPAPRRGPRRRLTSAQKQRSYSEPEKMNEVGVSEEAGQAPSSPRRKGLCPAESPGAGRRRTLERSGKACCALGLSGPELRQFQQSALADYVQRKTGKRPAPAPGRGLQDPPLPPPPPRERAQSAYPRPGPAAPDGPSLASAPSPCALREPLGQPRREAVLPPAAAAGGAGEAPRAPRDRSSSFAGGRLQWERQRGDPAPRELLGGANYGPKCAQTVDRTPGEPSSWGAAARRTGKSKSAEDLLERSDVLVVPIHVRSRSSPTADKKHQDMVLGENNSFDLVKDACYLAGPASGSLSCSERGHEDMPLLKQHPSPHWRGSGCKAVGGTSVPSECPGPLDPQQQVSKTMPCPRLLAPGMQGHLTDTRAVPLTPLSSALPSPVPSSSQAATDQLLGRDSQTGQQPLLSPAGTHRSNGHSLVQPASPRSHEPNSPEHGIEEATRMRVLLSQRPALPWVKRAHTVREDSLPEGSSSPEFANLKHYKTQQAHSSSSSTLEDTPLGTPSTPGRISLRISESVLQASLPPREDYDDEVFVKDLYPNATSSLTLELPPPPPPPLSQDTPVNSSDDFPPPPPQAMYEAELDSEDYKEPHTSSSSKVAKVTVAKERPIPGIVHLAGSQIPASRSQTSVRDSETNGTSPPSAMGALPQLAGALGQEPSPGQPPPIHDPDCGTQGLEKNVSSGPQKTSEDIRTEALAKEIVHQDKSLADILDPDSRMKTTMDLMEGLFPRNVNLLKENSIKRKAMQRTINCAGYEGKRSEDKEAVGMLVNCPAYYNVSAPKAELLNKIKDMPEELNEEEEQVDVNEKKAELIGSLTHKLETLQEAKGSLLMDIKLNNALGEEVEALISEFCKPNEFDKYKMFIGDLDKVVNLLLSLSGRLARVENVLSGLGEDASNEERSSLNEKKKVLAGQHEDARELKENLDRRERVVLDILANYLSEEQLQDYQHFVKMKSTLLIEQRKLDDKIKLGQEQVKCLLESLPSDFIPKAGALALPPDLESEMASAGRCTLSGVFPTLTSPL</sequence>
<feature type="compositionally biased region" description="Low complexity" evidence="8">
    <location>
        <begin position="89"/>
        <end position="99"/>
    </location>
</feature>
<feature type="region of interest" description="Disordered" evidence="8">
    <location>
        <begin position="1029"/>
        <end position="1141"/>
    </location>
</feature>
<dbReference type="InterPro" id="IPR014799">
    <property type="entry name" value="ASD2_dom"/>
</dbReference>
<feature type="compositionally biased region" description="Polar residues" evidence="8">
    <location>
        <begin position="587"/>
        <end position="596"/>
    </location>
</feature>
<feature type="compositionally biased region" description="Low complexity" evidence="8">
    <location>
        <begin position="1666"/>
        <end position="1676"/>
    </location>
</feature>
<accession>A0ABM4ZGG4</accession>
<dbReference type="InterPro" id="IPR027685">
    <property type="entry name" value="Shroom_fam"/>
</dbReference>
<organism evidence="11 12">
    <name type="scientific">Vulpes vulpes</name>
    <name type="common">Red fox</name>
    <dbReference type="NCBI Taxonomy" id="9627"/>
    <lineage>
        <taxon>Eukaryota</taxon>
        <taxon>Metazoa</taxon>
        <taxon>Chordata</taxon>
        <taxon>Craniata</taxon>
        <taxon>Vertebrata</taxon>
        <taxon>Euteleostomi</taxon>
        <taxon>Mammalia</taxon>
        <taxon>Eutheria</taxon>
        <taxon>Laurasiatheria</taxon>
        <taxon>Carnivora</taxon>
        <taxon>Caniformia</taxon>
        <taxon>Canidae</taxon>
        <taxon>Vulpes</taxon>
    </lineage>
</organism>
<feature type="region of interest" description="Disordered" evidence="8">
    <location>
        <begin position="1691"/>
        <end position="1761"/>
    </location>
</feature>
<feature type="domain" description="ASD2" evidence="10">
    <location>
        <begin position="1767"/>
        <end position="2055"/>
    </location>
</feature>
<dbReference type="PANTHER" id="PTHR15012:SF33">
    <property type="entry name" value="PROTEIN SHROOM3"/>
    <property type="match status" value="1"/>
</dbReference>
<keyword evidence="4" id="KW-0493">Microtubule</keyword>
<feature type="compositionally biased region" description="Basic and acidic residues" evidence="8">
    <location>
        <begin position="1500"/>
        <end position="1509"/>
    </location>
</feature>
<feature type="region of interest" description="Disordered" evidence="8">
    <location>
        <begin position="283"/>
        <end position="312"/>
    </location>
</feature>
<feature type="region of interest" description="Disordered" evidence="8">
    <location>
        <begin position="1471"/>
        <end position="1509"/>
    </location>
</feature>
<dbReference type="Pfam" id="PF08688">
    <property type="entry name" value="ASD1"/>
    <property type="match status" value="1"/>
</dbReference>
<name>A0ABM4ZGG4_VULVU</name>
<feature type="region of interest" description="Disordered" evidence="8">
    <location>
        <begin position="911"/>
        <end position="995"/>
    </location>
</feature>
<keyword evidence="3" id="KW-0963">Cytoplasm</keyword>
<feature type="region of interest" description="Disordered" evidence="8">
    <location>
        <begin position="332"/>
        <end position="366"/>
    </location>
</feature>
<feature type="region of interest" description="Disordered" evidence="8">
    <location>
        <begin position="413"/>
        <end position="498"/>
    </location>
</feature>
<gene>
    <name evidence="12" type="primary">SHROOM3</name>
</gene>
<keyword evidence="5 7" id="KW-0009">Actin-binding</keyword>
<evidence type="ECO:0000313" key="12">
    <source>
        <dbReference type="RefSeq" id="XP_072601640.1"/>
    </source>
</evidence>
<evidence type="ECO:0000256" key="1">
    <source>
        <dbReference type="ARBA" id="ARBA00004245"/>
    </source>
</evidence>
<dbReference type="RefSeq" id="XP_072601640.1">
    <property type="nucleotide sequence ID" value="XM_072745539.1"/>
</dbReference>
<feature type="region of interest" description="Disordered" evidence="8">
    <location>
        <begin position="860"/>
        <end position="895"/>
    </location>
</feature>
<feature type="compositionally biased region" description="Polar residues" evidence="8">
    <location>
        <begin position="1558"/>
        <end position="1581"/>
    </location>
</feature>
<evidence type="ECO:0000256" key="4">
    <source>
        <dbReference type="ARBA" id="ARBA00022701"/>
    </source>
</evidence>
<feature type="compositionally biased region" description="Gly residues" evidence="8">
    <location>
        <begin position="117"/>
        <end position="132"/>
    </location>
</feature>
<feature type="region of interest" description="Disordered" evidence="8">
    <location>
        <begin position="749"/>
        <end position="831"/>
    </location>
</feature>
<feature type="compositionally biased region" description="Basic and acidic residues" evidence="8">
    <location>
        <begin position="1265"/>
        <end position="1275"/>
    </location>
</feature>
<comment type="similarity">
    <text evidence="2">Belongs to the shroom family.</text>
</comment>
<dbReference type="PROSITE" id="PS51307">
    <property type="entry name" value="ASD2"/>
    <property type="match status" value="1"/>
</dbReference>
<feature type="compositionally biased region" description="Basic and acidic residues" evidence="8">
    <location>
        <begin position="771"/>
        <end position="789"/>
    </location>
</feature>
<feature type="compositionally biased region" description="Basic and acidic residues" evidence="8">
    <location>
        <begin position="917"/>
        <end position="927"/>
    </location>
</feature>
<evidence type="ECO:0000259" key="10">
    <source>
        <dbReference type="PROSITE" id="PS51307"/>
    </source>
</evidence>
<feature type="region of interest" description="Disordered" evidence="8">
    <location>
        <begin position="579"/>
        <end position="604"/>
    </location>
</feature>
<dbReference type="Pfam" id="PF08687">
    <property type="entry name" value="ASD2"/>
    <property type="match status" value="1"/>
</dbReference>
<evidence type="ECO:0000256" key="7">
    <source>
        <dbReference type="PROSITE-ProRule" id="PRU00637"/>
    </source>
</evidence>
<evidence type="ECO:0000256" key="8">
    <source>
        <dbReference type="SAM" id="MobiDB-lite"/>
    </source>
</evidence>
<feature type="compositionally biased region" description="Polar residues" evidence="8">
    <location>
        <begin position="645"/>
        <end position="657"/>
    </location>
</feature>
<feature type="compositionally biased region" description="Polar residues" evidence="8">
    <location>
        <begin position="866"/>
        <end position="877"/>
    </location>
</feature>
<dbReference type="Gene3D" id="6.10.250.3120">
    <property type="match status" value="1"/>
</dbReference>
<keyword evidence="11" id="KW-1185">Reference proteome</keyword>
<feature type="compositionally biased region" description="Polar residues" evidence="8">
    <location>
        <begin position="963"/>
        <end position="972"/>
    </location>
</feature>
<reference evidence="12" key="1">
    <citation type="submission" date="2025-08" db="UniProtKB">
        <authorList>
            <consortium name="RefSeq"/>
        </authorList>
    </citation>
    <scope>IDENTIFICATION</scope>
    <source>
        <tissue evidence="12">Cell line</tissue>
    </source>
</reference>
<comment type="subcellular location">
    <subcellularLocation>
        <location evidence="1">Cytoplasm</location>
        <location evidence="1">Cytoskeleton</location>
    </subcellularLocation>
</comment>
<dbReference type="GeneID" id="112915589"/>
<dbReference type="InterPro" id="IPR014800">
    <property type="entry name" value="ASD1_dom"/>
</dbReference>
<feature type="region of interest" description="Disordered" evidence="8">
    <location>
        <begin position="1555"/>
        <end position="1586"/>
    </location>
</feature>
<evidence type="ECO:0000313" key="11">
    <source>
        <dbReference type="Proteomes" id="UP001652641"/>
    </source>
</evidence>
<feature type="region of interest" description="Disordered" evidence="8">
    <location>
        <begin position="44"/>
        <end position="68"/>
    </location>
</feature>
<evidence type="ECO:0000256" key="5">
    <source>
        <dbReference type="ARBA" id="ARBA00023203"/>
    </source>
</evidence>
<feature type="region of interest" description="Disordered" evidence="8">
    <location>
        <begin position="1618"/>
        <end position="1676"/>
    </location>
</feature>
<feature type="domain" description="ASD1" evidence="9">
    <location>
        <begin position="1005"/>
        <end position="1107"/>
    </location>
</feature>
<proteinExistence type="inferred from homology"/>
<evidence type="ECO:0000256" key="6">
    <source>
        <dbReference type="ARBA" id="ARBA00023212"/>
    </source>
</evidence>
<dbReference type="PANTHER" id="PTHR15012">
    <property type="entry name" value="APICAL PROTEIN/SHROOM-RELATED"/>
    <property type="match status" value="1"/>
</dbReference>
<protein>
    <submittedName>
        <fullName evidence="12">Protein Shroom3</fullName>
    </submittedName>
</protein>
<evidence type="ECO:0000259" key="9">
    <source>
        <dbReference type="PROSITE" id="PS51306"/>
    </source>
</evidence>